<organism evidence="1 2">
    <name type="scientific">Rhizobium aethiopicum</name>
    <dbReference type="NCBI Taxonomy" id="1138170"/>
    <lineage>
        <taxon>Bacteria</taxon>
        <taxon>Pseudomonadati</taxon>
        <taxon>Pseudomonadota</taxon>
        <taxon>Alphaproteobacteria</taxon>
        <taxon>Hyphomicrobiales</taxon>
        <taxon>Rhizobiaceae</taxon>
        <taxon>Rhizobium/Agrobacterium group</taxon>
        <taxon>Rhizobium</taxon>
    </lineage>
</organism>
<accession>A0A1C3YB40</accession>
<evidence type="ECO:0000313" key="2">
    <source>
        <dbReference type="Proteomes" id="UP000198723"/>
    </source>
</evidence>
<dbReference type="EMBL" id="FMAJ01000020">
    <property type="protein sequence ID" value="SCB61599.1"/>
    <property type="molecule type" value="Genomic_DNA"/>
</dbReference>
<dbReference type="RefSeq" id="WP_092754061.1">
    <property type="nucleotide sequence ID" value="NZ_FMAJ01000020.1"/>
</dbReference>
<proteinExistence type="predicted"/>
<name>A0A1C3YB40_9HYPH</name>
<evidence type="ECO:0008006" key="3">
    <source>
        <dbReference type="Google" id="ProtNLM"/>
    </source>
</evidence>
<protein>
    <recommendedName>
        <fullName evidence="3">EexN family lipoprotein</fullName>
    </recommendedName>
</protein>
<dbReference type="STRING" id="1138170.GA0061105_12043"/>
<dbReference type="AlphaFoldDB" id="A0A1C3YB40"/>
<reference evidence="1 2" key="1">
    <citation type="submission" date="2016-08" db="EMBL/GenBank/DDBJ databases">
        <authorList>
            <person name="Seilhamer J.J."/>
        </authorList>
    </citation>
    <scope>NUCLEOTIDE SEQUENCE [LARGE SCALE GENOMIC DNA]</scope>
    <source>
        <strain evidence="1 2">HBR26</strain>
    </source>
</reference>
<dbReference type="PROSITE" id="PS51257">
    <property type="entry name" value="PROKAR_LIPOPROTEIN"/>
    <property type="match status" value="1"/>
</dbReference>
<dbReference type="NCBIfam" id="NF033894">
    <property type="entry name" value="Eex_IncN"/>
    <property type="match status" value="1"/>
</dbReference>
<dbReference type="InterPro" id="IPR047937">
    <property type="entry name" value="Eex_IncN-like"/>
</dbReference>
<evidence type="ECO:0000313" key="1">
    <source>
        <dbReference type="EMBL" id="SCB61599.1"/>
    </source>
</evidence>
<dbReference type="Proteomes" id="UP000198723">
    <property type="component" value="Unassembled WGS sequence"/>
</dbReference>
<gene>
    <name evidence="1" type="ORF">GA0061105_12043</name>
</gene>
<sequence length="77" mass="8229">MKRLFSGATLVLLSACSPQTDKIYTVDELAGDEALLTKILGECRNIPADPGETPNCRNAEAADGKLRLERGRRALGG</sequence>